<dbReference type="InterPro" id="IPR013607">
    <property type="entry name" value="Phospholipase_A2-like"/>
</dbReference>
<protein>
    <recommendedName>
        <fullName evidence="1">Phospholipase A2-like domain-containing protein</fullName>
    </recommendedName>
</protein>
<name>A0A8D8WN81_9HEMI</name>
<evidence type="ECO:0000259" key="1">
    <source>
        <dbReference type="Pfam" id="PF08398"/>
    </source>
</evidence>
<organism evidence="2">
    <name type="scientific">Cacopsylla melanoneura</name>
    <dbReference type="NCBI Taxonomy" id="428564"/>
    <lineage>
        <taxon>Eukaryota</taxon>
        <taxon>Metazoa</taxon>
        <taxon>Ecdysozoa</taxon>
        <taxon>Arthropoda</taxon>
        <taxon>Hexapoda</taxon>
        <taxon>Insecta</taxon>
        <taxon>Pterygota</taxon>
        <taxon>Neoptera</taxon>
        <taxon>Paraneoptera</taxon>
        <taxon>Hemiptera</taxon>
        <taxon>Sternorrhyncha</taxon>
        <taxon>Psylloidea</taxon>
        <taxon>Psyllidae</taxon>
        <taxon>Psyllinae</taxon>
        <taxon>Cacopsylla</taxon>
    </lineage>
</organism>
<dbReference type="EMBL" id="HBUF01214203">
    <property type="protein sequence ID" value="CAG6666435.1"/>
    <property type="molecule type" value="Transcribed_RNA"/>
</dbReference>
<accession>A0A8D8WN81</accession>
<feature type="domain" description="Phospholipase A2-like" evidence="1">
    <location>
        <begin position="20"/>
        <end position="67"/>
    </location>
</feature>
<dbReference type="GO" id="GO:0005198">
    <property type="term" value="F:structural molecule activity"/>
    <property type="evidence" value="ECO:0007669"/>
    <property type="project" value="InterPro"/>
</dbReference>
<reference evidence="2" key="1">
    <citation type="submission" date="2021-05" db="EMBL/GenBank/DDBJ databases">
        <authorList>
            <person name="Alioto T."/>
            <person name="Alioto T."/>
            <person name="Gomez Garrido J."/>
        </authorList>
    </citation>
    <scope>NUCLEOTIDE SEQUENCE</scope>
</reference>
<dbReference type="Pfam" id="PF08398">
    <property type="entry name" value="Phospholip_A2_4"/>
    <property type="match status" value="1"/>
</dbReference>
<proteinExistence type="predicted"/>
<evidence type="ECO:0000313" key="2">
    <source>
        <dbReference type="EMBL" id="CAG6666437.1"/>
    </source>
</evidence>
<sequence length="242" mass="26349">MKYKRGQGLLNKLIDKLPVELHLPTYRFCGPGTKLQQRLHQDGINPLDSACKEHDIQYSNPSSNRKEADWQLENAAWRRVLAKDSSLPEKSAAWFVTNAMKVKRKMGAGMRKNKKKVFSFRKLTNAATVGMKTAPNKENIKSLAKFALLAAKKVSRGKIFNNKIPRVLKVPSTVSGGFLPAAIPILAGLSALGSLAGGVSGIAKAIADFRAVSNSGSITPIKSGQGLYIKPYRNGYGIISKN</sequence>
<dbReference type="EMBL" id="HBUF01214204">
    <property type="protein sequence ID" value="CAG6666437.1"/>
    <property type="molecule type" value="Transcribed_RNA"/>
</dbReference>
<dbReference type="AlphaFoldDB" id="A0A8D8WN81"/>